<organism evidence="4 5">
    <name type="scientific">Venturia inaequalis</name>
    <name type="common">Apple scab fungus</name>
    <dbReference type="NCBI Taxonomy" id="5025"/>
    <lineage>
        <taxon>Eukaryota</taxon>
        <taxon>Fungi</taxon>
        <taxon>Dikarya</taxon>
        <taxon>Ascomycota</taxon>
        <taxon>Pezizomycotina</taxon>
        <taxon>Dothideomycetes</taxon>
        <taxon>Pleosporomycetidae</taxon>
        <taxon>Venturiales</taxon>
        <taxon>Venturiaceae</taxon>
        <taxon>Venturia</taxon>
    </lineage>
</organism>
<evidence type="ECO:0000313" key="4">
    <source>
        <dbReference type="EMBL" id="KAE9971537.1"/>
    </source>
</evidence>
<sequence length="504" mass="54486">MKAFTSRPALLRSWKYACAQRGFANSHSKHVPRARMTREETDSEISRFTATLDNSLDLFLEEHSSLSLLTHHVKELRRAADRLESAIAMREERTSTAFRQKSIPAGYYRGGTSRAVILQKSNLSDDEEERHDAFRQIIGSNDPHGRQLNGMGAGVSSLSKICLVEPAPPEAEAEADILYTFVGMGIEGDEVDLNGNCGNMAAAIGPYVFNEHALAYGKGKCNGKRMLNGLTCDGFGTRPIGITYNILNTNTNVMIRSSFYTMGTEAYVDDSTSIDGVTGYGTGVTLDFLSPGGSKTGKLLPTGKAVDIINNINVSCVDAANPCVFVKASDLGIEPTILPTQFLARPIDLQKLEDIRSQAAVLMGLCKVGDTPPRVIPKIGIVSPPVEQQVLSKETNAADTLDLVVRFISDGQPHRAIPLTAALCTAAAAKVPGSVVQQCVRETPVNADVITIGHPSGRIQVNATMDDHGYVECCTVVRTARRIMSGHVYYTPKLTPKRTPEDST</sequence>
<name>A0A8H3UIT5_VENIN</name>
<evidence type="ECO:0000256" key="2">
    <source>
        <dbReference type="ARBA" id="ARBA00023235"/>
    </source>
</evidence>
<dbReference type="PANTHER" id="PTHR43709">
    <property type="entry name" value="ACONITATE ISOMERASE-RELATED"/>
    <property type="match status" value="1"/>
</dbReference>
<evidence type="ECO:0008006" key="6">
    <source>
        <dbReference type="Google" id="ProtNLM"/>
    </source>
</evidence>
<dbReference type="SUPFAM" id="SSF54506">
    <property type="entry name" value="Diaminopimelate epimerase-like"/>
    <property type="match status" value="2"/>
</dbReference>
<evidence type="ECO:0000256" key="3">
    <source>
        <dbReference type="SAM" id="Coils"/>
    </source>
</evidence>
<keyword evidence="3" id="KW-0175">Coiled coil</keyword>
<feature type="coiled-coil region" evidence="3">
    <location>
        <begin position="66"/>
        <end position="93"/>
    </location>
</feature>
<comment type="similarity">
    <text evidence="1">Belongs to the PrpF family.</text>
</comment>
<keyword evidence="2" id="KW-0413">Isomerase</keyword>
<evidence type="ECO:0000313" key="5">
    <source>
        <dbReference type="Proteomes" id="UP000433883"/>
    </source>
</evidence>
<protein>
    <recommendedName>
        <fullName evidence="6">3-methylitaconate isomerase</fullName>
    </recommendedName>
</protein>
<evidence type="ECO:0000256" key="1">
    <source>
        <dbReference type="ARBA" id="ARBA00007673"/>
    </source>
</evidence>
<gene>
    <name evidence="4" type="ORF">BLS_004402</name>
</gene>
<accession>A0A8H3UIT5</accession>
<dbReference type="AlphaFoldDB" id="A0A8H3UIT5"/>
<dbReference type="GO" id="GO:0016853">
    <property type="term" value="F:isomerase activity"/>
    <property type="evidence" value="ECO:0007669"/>
    <property type="project" value="UniProtKB-KW"/>
</dbReference>
<dbReference type="PANTHER" id="PTHR43709:SF2">
    <property type="entry name" value="DUF453 DOMAIN PROTEIN (AFU_ORTHOLOGUE AFUA_6G00360)"/>
    <property type="match status" value="1"/>
</dbReference>
<proteinExistence type="inferred from homology"/>
<dbReference type="EMBL" id="WNWQ01000291">
    <property type="protein sequence ID" value="KAE9971537.1"/>
    <property type="molecule type" value="Genomic_DNA"/>
</dbReference>
<dbReference type="Gene3D" id="3.10.310.10">
    <property type="entry name" value="Diaminopimelate Epimerase, Chain A, domain 1"/>
    <property type="match status" value="2"/>
</dbReference>
<dbReference type="InterPro" id="IPR007400">
    <property type="entry name" value="PrpF-like"/>
</dbReference>
<comment type="caution">
    <text evidence="4">The sequence shown here is derived from an EMBL/GenBank/DDBJ whole genome shotgun (WGS) entry which is preliminary data.</text>
</comment>
<dbReference type="Proteomes" id="UP000433883">
    <property type="component" value="Unassembled WGS sequence"/>
</dbReference>
<reference evidence="4 5" key="1">
    <citation type="submission" date="2019-11" db="EMBL/GenBank/DDBJ databases">
        <title>Venturia inaequalis Genome Resource.</title>
        <authorList>
            <person name="Lichtner F.J."/>
        </authorList>
    </citation>
    <scope>NUCLEOTIDE SEQUENCE [LARGE SCALE GENOMIC DNA]</scope>
    <source>
        <strain evidence="4">Bline_iso_100314</strain>
    </source>
</reference>
<dbReference type="Pfam" id="PF04303">
    <property type="entry name" value="PrpF"/>
    <property type="match status" value="1"/>
</dbReference>